<sequence>MQSLRKRAWIGGSLSAIAAVAIGSLLLYSYLDRKTLEQFDRSLIERHTQIVVALSNFADDPERLDELILDPAYDRAASGRYWQIVGPRGEISTSPSLFDATLPAQGGGTRLKLYDADGVDAEPLRIAHQLITLEDGTEWSVAVAESLVGLVADRAEARSSLLLAFALVAAIGLTGTLLQTAVILRPLEKLRHDVARRWEQDEILNSTDYPEEVAPLVSDINTLLQRNREIVGRSRRQAADLAHALKTPSTILRNELELLATKSQDLQKAVDALDRLDAQLARSLARIRLSNTAEIGFSRTDVSSTVTRFARLFDKMAEKDGKHVAVSCEPDLFIRIDPQDFEEILGNVLDNALKWSRRSIALSAGRRSGGVDLVIEDDGKGIKGQDRAEAVKSGSRLDSSKPGSGLGLAIATDLLKAYGGSLELGDSQTLGGLAVRIHLPTGTFSTA</sequence>
<keyword evidence="6 11" id="KW-0812">Transmembrane</keyword>
<organism evidence="13 14">
    <name type="scientific">Tabrizicola piscis</name>
    <dbReference type="NCBI Taxonomy" id="2494374"/>
    <lineage>
        <taxon>Bacteria</taxon>
        <taxon>Pseudomonadati</taxon>
        <taxon>Pseudomonadota</taxon>
        <taxon>Alphaproteobacteria</taxon>
        <taxon>Rhodobacterales</taxon>
        <taxon>Paracoccaceae</taxon>
        <taxon>Tabrizicola</taxon>
    </lineage>
</organism>
<keyword evidence="14" id="KW-1185">Reference proteome</keyword>
<evidence type="ECO:0000256" key="4">
    <source>
        <dbReference type="ARBA" id="ARBA00022553"/>
    </source>
</evidence>
<evidence type="ECO:0000256" key="3">
    <source>
        <dbReference type="ARBA" id="ARBA00012438"/>
    </source>
</evidence>
<dbReference type="Proteomes" id="UP000282002">
    <property type="component" value="Chromosome"/>
</dbReference>
<dbReference type="OrthoDB" id="9815202at2"/>
<evidence type="ECO:0000256" key="8">
    <source>
        <dbReference type="ARBA" id="ARBA00022989"/>
    </source>
</evidence>
<dbReference type="Gene3D" id="1.10.287.130">
    <property type="match status" value="1"/>
</dbReference>
<evidence type="ECO:0000256" key="5">
    <source>
        <dbReference type="ARBA" id="ARBA00022679"/>
    </source>
</evidence>
<keyword evidence="7 13" id="KW-0418">Kinase</keyword>
<comment type="subcellular location">
    <subcellularLocation>
        <location evidence="2">Membrane</location>
    </subcellularLocation>
</comment>
<evidence type="ECO:0000259" key="12">
    <source>
        <dbReference type="PROSITE" id="PS50109"/>
    </source>
</evidence>
<dbReference type="PRINTS" id="PR00344">
    <property type="entry name" value="BCTRLSENSOR"/>
</dbReference>
<dbReference type="CDD" id="cd00082">
    <property type="entry name" value="HisKA"/>
    <property type="match status" value="1"/>
</dbReference>
<evidence type="ECO:0000256" key="9">
    <source>
        <dbReference type="ARBA" id="ARBA00023136"/>
    </source>
</evidence>
<dbReference type="InterPro" id="IPR005467">
    <property type="entry name" value="His_kinase_dom"/>
</dbReference>
<dbReference type="PROSITE" id="PS50109">
    <property type="entry name" value="HIS_KIN"/>
    <property type="match status" value="1"/>
</dbReference>
<proteinExistence type="predicted"/>
<keyword evidence="8 11" id="KW-1133">Transmembrane helix</keyword>
<evidence type="ECO:0000313" key="14">
    <source>
        <dbReference type="Proteomes" id="UP000282002"/>
    </source>
</evidence>
<keyword evidence="10" id="KW-0175">Coiled coil</keyword>
<feature type="coiled-coil region" evidence="10">
    <location>
        <begin position="259"/>
        <end position="286"/>
    </location>
</feature>
<dbReference type="InterPro" id="IPR003661">
    <property type="entry name" value="HisK_dim/P_dom"/>
</dbReference>
<evidence type="ECO:0000256" key="2">
    <source>
        <dbReference type="ARBA" id="ARBA00004370"/>
    </source>
</evidence>
<name>A0A3S8U565_9RHOB</name>
<evidence type="ECO:0000256" key="6">
    <source>
        <dbReference type="ARBA" id="ARBA00022692"/>
    </source>
</evidence>
<dbReference type="InterPro" id="IPR004358">
    <property type="entry name" value="Sig_transdc_His_kin-like_C"/>
</dbReference>
<keyword evidence="4" id="KW-0597">Phosphoprotein</keyword>
<dbReference type="Gene3D" id="3.30.565.10">
    <property type="entry name" value="Histidine kinase-like ATPase, C-terminal domain"/>
    <property type="match status" value="1"/>
</dbReference>
<gene>
    <name evidence="13" type="ORF">EI545_07750</name>
</gene>
<evidence type="ECO:0000313" key="13">
    <source>
        <dbReference type="EMBL" id="AZL58741.1"/>
    </source>
</evidence>
<protein>
    <recommendedName>
        <fullName evidence="3">histidine kinase</fullName>
        <ecNumber evidence="3">2.7.13.3</ecNumber>
    </recommendedName>
</protein>
<dbReference type="EC" id="2.7.13.3" evidence="3"/>
<dbReference type="SMART" id="SM00387">
    <property type="entry name" value="HATPase_c"/>
    <property type="match status" value="1"/>
</dbReference>
<comment type="catalytic activity">
    <reaction evidence="1">
        <text>ATP + protein L-histidine = ADP + protein N-phospho-L-histidine.</text>
        <dbReference type="EC" id="2.7.13.3"/>
    </reaction>
</comment>
<accession>A0A3S8U565</accession>
<dbReference type="InterPro" id="IPR036890">
    <property type="entry name" value="HATPase_C_sf"/>
</dbReference>
<feature type="transmembrane region" description="Helical" evidence="11">
    <location>
        <begin position="161"/>
        <end position="184"/>
    </location>
</feature>
<dbReference type="EMBL" id="CP034328">
    <property type="protein sequence ID" value="AZL58741.1"/>
    <property type="molecule type" value="Genomic_DNA"/>
</dbReference>
<reference evidence="13 14" key="1">
    <citation type="submission" date="2018-12" db="EMBL/GenBank/DDBJ databases">
        <title>Complete genome sequencing of Tabrizicola sp. K13M18.</title>
        <authorList>
            <person name="Bae J.-W."/>
        </authorList>
    </citation>
    <scope>NUCLEOTIDE SEQUENCE [LARGE SCALE GENOMIC DNA]</scope>
    <source>
        <strain evidence="13 14">K13M18</strain>
    </source>
</reference>
<evidence type="ECO:0000256" key="11">
    <source>
        <dbReference type="SAM" id="Phobius"/>
    </source>
</evidence>
<dbReference type="InterPro" id="IPR050428">
    <property type="entry name" value="TCS_sensor_his_kinase"/>
</dbReference>
<keyword evidence="5" id="KW-0808">Transferase</keyword>
<dbReference type="SUPFAM" id="SSF55874">
    <property type="entry name" value="ATPase domain of HSP90 chaperone/DNA topoisomerase II/histidine kinase"/>
    <property type="match status" value="1"/>
</dbReference>
<dbReference type="GO" id="GO:0000155">
    <property type="term" value="F:phosphorelay sensor kinase activity"/>
    <property type="evidence" value="ECO:0007669"/>
    <property type="project" value="InterPro"/>
</dbReference>
<feature type="domain" description="Histidine kinase" evidence="12">
    <location>
        <begin position="240"/>
        <end position="443"/>
    </location>
</feature>
<evidence type="ECO:0000256" key="1">
    <source>
        <dbReference type="ARBA" id="ARBA00000085"/>
    </source>
</evidence>
<evidence type="ECO:0000256" key="10">
    <source>
        <dbReference type="SAM" id="Coils"/>
    </source>
</evidence>
<keyword evidence="9 11" id="KW-0472">Membrane</keyword>
<dbReference type="PANTHER" id="PTHR45436">
    <property type="entry name" value="SENSOR HISTIDINE KINASE YKOH"/>
    <property type="match status" value="1"/>
</dbReference>
<dbReference type="AlphaFoldDB" id="A0A3S8U565"/>
<dbReference type="PANTHER" id="PTHR45436:SF5">
    <property type="entry name" value="SENSOR HISTIDINE KINASE TRCS"/>
    <property type="match status" value="1"/>
</dbReference>
<feature type="transmembrane region" description="Helical" evidence="11">
    <location>
        <begin position="12"/>
        <end position="31"/>
    </location>
</feature>
<dbReference type="Pfam" id="PF02518">
    <property type="entry name" value="HATPase_c"/>
    <property type="match status" value="1"/>
</dbReference>
<dbReference type="KEGG" id="taw:EI545_07750"/>
<evidence type="ECO:0000256" key="7">
    <source>
        <dbReference type="ARBA" id="ARBA00022777"/>
    </source>
</evidence>
<dbReference type="InterPro" id="IPR003594">
    <property type="entry name" value="HATPase_dom"/>
</dbReference>
<dbReference type="GO" id="GO:0005886">
    <property type="term" value="C:plasma membrane"/>
    <property type="evidence" value="ECO:0007669"/>
    <property type="project" value="TreeGrafter"/>
</dbReference>